<protein>
    <recommendedName>
        <fullName evidence="1">SCO6045-like C-terminal domain-containing protein</fullName>
    </recommendedName>
</protein>
<dbReference type="Pfam" id="PF26136">
    <property type="entry name" value="SCO6045_C"/>
    <property type="match status" value="1"/>
</dbReference>
<dbReference type="InterPro" id="IPR058711">
    <property type="entry name" value="SCO6045-like_C"/>
</dbReference>
<keyword evidence="3" id="KW-1185">Reference proteome</keyword>
<accession>A0ABV8FE73</accession>
<gene>
    <name evidence="2" type="ORF">ACFOYY_37530</name>
</gene>
<evidence type="ECO:0000313" key="2">
    <source>
        <dbReference type="EMBL" id="MFC3985879.1"/>
    </source>
</evidence>
<organism evidence="2 3">
    <name type="scientific">Streptosporangium jomthongense</name>
    <dbReference type="NCBI Taxonomy" id="1193683"/>
    <lineage>
        <taxon>Bacteria</taxon>
        <taxon>Bacillati</taxon>
        <taxon>Actinomycetota</taxon>
        <taxon>Actinomycetes</taxon>
        <taxon>Streptosporangiales</taxon>
        <taxon>Streptosporangiaceae</taxon>
        <taxon>Streptosporangium</taxon>
    </lineage>
</organism>
<name>A0ABV8FE73_9ACTN</name>
<feature type="domain" description="SCO6045-like C-terminal" evidence="1">
    <location>
        <begin position="15"/>
        <end position="99"/>
    </location>
</feature>
<dbReference type="EMBL" id="JBHSBC010000049">
    <property type="protein sequence ID" value="MFC3985879.1"/>
    <property type="molecule type" value="Genomic_DNA"/>
</dbReference>
<reference evidence="3" key="1">
    <citation type="journal article" date="2019" name="Int. J. Syst. Evol. Microbiol.">
        <title>The Global Catalogue of Microorganisms (GCM) 10K type strain sequencing project: providing services to taxonomists for standard genome sequencing and annotation.</title>
        <authorList>
            <consortium name="The Broad Institute Genomics Platform"/>
            <consortium name="The Broad Institute Genome Sequencing Center for Infectious Disease"/>
            <person name="Wu L."/>
            <person name="Ma J."/>
        </authorList>
    </citation>
    <scope>NUCLEOTIDE SEQUENCE [LARGE SCALE GENOMIC DNA]</scope>
    <source>
        <strain evidence="3">TBRC 7912</strain>
    </source>
</reference>
<dbReference type="Proteomes" id="UP001595698">
    <property type="component" value="Unassembled WGS sequence"/>
</dbReference>
<comment type="caution">
    <text evidence="2">The sequence shown here is derived from an EMBL/GenBank/DDBJ whole genome shotgun (WGS) entry which is preliminary data.</text>
</comment>
<proteinExistence type="predicted"/>
<evidence type="ECO:0000313" key="3">
    <source>
        <dbReference type="Proteomes" id="UP001595698"/>
    </source>
</evidence>
<sequence>MSEPSRERARQELGRAQAELVAALVAGGEVPEGFDAARLRVQEGALISKRRGTVARVRPDLVVLLGDGFAAHFDGYARGRPKPEGGSRADARDFVAWLGERGLLPEPPGAAAPVGRSGGLGRLLGRVLGRGSG</sequence>
<dbReference type="RefSeq" id="WP_386196012.1">
    <property type="nucleotide sequence ID" value="NZ_JBHSBC010000049.1"/>
</dbReference>
<evidence type="ECO:0000259" key="1">
    <source>
        <dbReference type="Pfam" id="PF26136"/>
    </source>
</evidence>